<dbReference type="OrthoDB" id="163192at2759"/>
<feature type="chain" id="PRO_5040894082" evidence="2">
    <location>
        <begin position="18"/>
        <end position="818"/>
    </location>
</feature>
<comment type="caution">
    <text evidence="4">The sequence shown here is derived from an EMBL/GenBank/DDBJ whole genome shotgun (WGS) entry which is preliminary data.</text>
</comment>
<feature type="compositionally biased region" description="Polar residues" evidence="1">
    <location>
        <begin position="555"/>
        <end position="583"/>
    </location>
</feature>
<protein>
    <submittedName>
        <fullName evidence="4">Unnamed protein product</fullName>
    </submittedName>
</protein>
<dbReference type="Pfam" id="PF07714">
    <property type="entry name" value="PK_Tyr_Ser-Thr"/>
    <property type="match status" value="1"/>
</dbReference>
<evidence type="ECO:0000313" key="4">
    <source>
        <dbReference type="EMBL" id="GMF53214.1"/>
    </source>
</evidence>
<proteinExistence type="predicted"/>
<dbReference type="GO" id="GO:0004674">
    <property type="term" value="F:protein serine/threonine kinase activity"/>
    <property type="evidence" value="ECO:0007669"/>
    <property type="project" value="TreeGrafter"/>
</dbReference>
<feature type="region of interest" description="Disordered" evidence="1">
    <location>
        <begin position="325"/>
        <end position="378"/>
    </location>
</feature>
<organism evidence="4 5">
    <name type="scientific">Phytophthora fragariaefolia</name>
    <dbReference type="NCBI Taxonomy" id="1490495"/>
    <lineage>
        <taxon>Eukaryota</taxon>
        <taxon>Sar</taxon>
        <taxon>Stramenopiles</taxon>
        <taxon>Oomycota</taxon>
        <taxon>Peronosporomycetes</taxon>
        <taxon>Peronosporales</taxon>
        <taxon>Peronosporaceae</taxon>
        <taxon>Phytophthora</taxon>
    </lineage>
</organism>
<gene>
    <name evidence="4" type="ORF">Pfra01_002194500</name>
</gene>
<feature type="region of interest" description="Disordered" evidence="1">
    <location>
        <begin position="555"/>
        <end position="591"/>
    </location>
</feature>
<keyword evidence="5" id="KW-1185">Reference proteome</keyword>
<evidence type="ECO:0000259" key="3">
    <source>
        <dbReference type="PROSITE" id="PS50011"/>
    </source>
</evidence>
<dbReference type="Gene3D" id="1.10.510.10">
    <property type="entry name" value="Transferase(Phosphotransferase) domain 1"/>
    <property type="match status" value="2"/>
</dbReference>
<dbReference type="Proteomes" id="UP001165121">
    <property type="component" value="Unassembled WGS sequence"/>
</dbReference>
<feature type="compositionally biased region" description="Basic residues" evidence="1">
    <location>
        <begin position="325"/>
        <end position="341"/>
    </location>
</feature>
<name>A0A9W6Y4J3_9STRA</name>
<evidence type="ECO:0000256" key="2">
    <source>
        <dbReference type="SAM" id="SignalP"/>
    </source>
</evidence>
<dbReference type="PANTHER" id="PTHR44329:SF214">
    <property type="entry name" value="PROTEIN KINASE DOMAIN-CONTAINING PROTEIN"/>
    <property type="match status" value="1"/>
</dbReference>
<keyword evidence="2" id="KW-0732">Signal</keyword>
<sequence length="818" mass="89305">MAAALLLLLSLLCATGAADVPVETGFEFTGLHSDFAQQFYLLYTELDDTAQLSDVRADALPSALQQELSTNSLSWSDLPGLLQRAFLWDAGYVLTPTHALAKVYTRCGRSMAELVVPPKAFERAGCQLRECALPDGTRFHRSLGCRASQLYRAVQCAVDATDDISAPAYASVWGDGGEDDTLPEVTVQRHAYISDEDGEHNLIFALHTTVYEAAYAQCPLTPAMVIPCAPYNLVNQSRFCSPEPGDVASAWLIKYAADHKQDKTWLLVPLCIAVFVTFGTVAVYRYKSALRDEARREVDLFMRENRHLFDNGAVEAFLVPKRKGKGRARSARATRTSRQHRSSSYSSSSSIDSDDSAYSSHSSVSSSRNSDHDGSEVSLSYDEGIQNAAAFEHFDATIGLSASAFDPLASNARINPLQNSAERAVENGGSTTDEAIARQNEMAIRSFRLFESHRKIRRLRIPIGELQLQRPLSRGTTGEVWLALHNNSHVAIKQLVSEKRRLLPEMEMFLAEIYLMAQLKHPHIVTLVAIAWNTLEHVVMVQEYMEGGDLQHFLSQQRSNSSTTSAAPVSSGNTIGRRSSSMSGGLPQVDEAAATAATSSGSFAGGLGAAANGLIHSTHSLHSSHFTWSKQKLAIAQAITSALAYLHALTPKVLHRDVKSRNVLLSSALDAKLCDFGISRRKFSVNDDETNLTATAAAGTLSWIAPELLLGEEYSEKVDIYSLGVLLSELDTCTLPYHDPASQSERLVQHPLRLMRRIIDDGLRPQLSPDCPLPITHLIAACVSRNPNLRPSAADVGAWLASARGERLLRKSSSVLIT</sequence>
<feature type="compositionally biased region" description="Low complexity" evidence="1">
    <location>
        <begin position="342"/>
        <end position="368"/>
    </location>
</feature>
<dbReference type="EMBL" id="BSXT01003248">
    <property type="protein sequence ID" value="GMF53214.1"/>
    <property type="molecule type" value="Genomic_DNA"/>
</dbReference>
<dbReference type="GO" id="GO:0005524">
    <property type="term" value="F:ATP binding"/>
    <property type="evidence" value="ECO:0007669"/>
    <property type="project" value="InterPro"/>
</dbReference>
<dbReference type="SMART" id="SM00220">
    <property type="entry name" value="S_TKc"/>
    <property type="match status" value="1"/>
</dbReference>
<feature type="domain" description="Protein kinase" evidence="3">
    <location>
        <begin position="466"/>
        <end position="800"/>
    </location>
</feature>
<reference evidence="4" key="1">
    <citation type="submission" date="2023-04" db="EMBL/GenBank/DDBJ databases">
        <title>Phytophthora fragariaefolia NBRC 109709.</title>
        <authorList>
            <person name="Ichikawa N."/>
            <person name="Sato H."/>
            <person name="Tonouchi N."/>
        </authorList>
    </citation>
    <scope>NUCLEOTIDE SEQUENCE</scope>
    <source>
        <strain evidence="4">NBRC 109709</strain>
    </source>
</reference>
<dbReference type="InterPro" id="IPR011009">
    <property type="entry name" value="Kinase-like_dom_sf"/>
</dbReference>
<dbReference type="PANTHER" id="PTHR44329">
    <property type="entry name" value="SERINE/THREONINE-PROTEIN KINASE TNNI3K-RELATED"/>
    <property type="match status" value="1"/>
</dbReference>
<dbReference type="SUPFAM" id="SSF56112">
    <property type="entry name" value="Protein kinase-like (PK-like)"/>
    <property type="match status" value="1"/>
</dbReference>
<dbReference type="PROSITE" id="PS50011">
    <property type="entry name" value="PROTEIN_KINASE_DOM"/>
    <property type="match status" value="1"/>
</dbReference>
<evidence type="ECO:0000256" key="1">
    <source>
        <dbReference type="SAM" id="MobiDB-lite"/>
    </source>
</evidence>
<accession>A0A9W6Y4J3</accession>
<evidence type="ECO:0000313" key="5">
    <source>
        <dbReference type="Proteomes" id="UP001165121"/>
    </source>
</evidence>
<dbReference type="InterPro" id="IPR000719">
    <property type="entry name" value="Prot_kinase_dom"/>
</dbReference>
<feature type="signal peptide" evidence="2">
    <location>
        <begin position="1"/>
        <end position="17"/>
    </location>
</feature>
<dbReference type="InterPro" id="IPR051681">
    <property type="entry name" value="Ser/Thr_Kinases-Pseudokinases"/>
</dbReference>
<dbReference type="InterPro" id="IPR008271">
    <property type="entry name" value="Ser/Thr_kinase_AS"/>
</dbReference>
<dbReference type="InterPro" id="IPR001245">
    <property type="entry name" value="Ser-Thr/Tyr_kinase_cat_dom"/>
</dbReference>
<dbReference type="PROSITE" id="PS00108">
    <property type="entry name" value="PROTEIN_KINASE_ST"/>
    <property type="match status" value="1"/>
</dbReference>
<dbReference type="AlphaFoldDB" id="A0A9W6Y4J3"/>